<evidence type="ECO:0000256" key="3">
    <source>
        <dbReference type="ARBA" id="ARBA00022475"/>
    </source>
</evidence>
<keyword evidence="15" id="KW-1185">Reference proteome</keyword>
<evidence type="ECO:0000256" key="1">
    <source>
        <dbReference type="ARBA" id="ARBA00004401"/>
    </source>
</evidence>
<comment type="similarity">
    <text evidence="2">Belongs to the LytR/CpsA/Psr (LCP) family.</text>
</comment>
<feature type="domain" description="Cell envelope-related transcriptional attenuator" evidence="13">
    <location>
        <begin position="85"/>
        <end position="228"/>
    </location>
</feature>
<evidence type="ECO:0000259" key="13">
    <source>
        <dbReference type="Pfam" id="PF03816"/>
    </source>
</evidence>
<keyword evidence="9" id="KW-0804">Transcription</keyword>
<dbReference type="PANTHER" id="PTHR33392:SF8">
    <property type="entry name" value="REGULATORY PROTEIN MSRR"/>
    <property type="match status" value="1"/>
</dbReference>
<name>A0A511ZA11_9BACL</name>
<evidence type="ECO:0000256" key="4">
    <source>
        <dbReference type="ARBA" id="ARBA00022692"/>
    </source>
</evidence>
<feature type="transmembrane region" description="Helical" evidence="12">
    <location>
        <begin position="15"/>
        <end position="34"/>
    </location>
</feature>
<evidence type="ECO:0000256" key="5">
    <source>
        <dbReference type="ARBA" id="ARBA00022968"/>
    </source>
</evidence>
<comment type="caution">
    <text evidence="14">The sequence shown here is derived from an EMBL/GenBank/DDBJ whole genome shotgun (WGS) entry which is preliminary data.</text>
</comment>
<keyword evidence="8 12" id="KW-0472">Membrane</keyword>
<keyword evidence="7" id="KW-0805">Transcription regulation</keyword>
<dbReference type="RefSeq" id="WP_147058969.1">
    <property type="nucleotide sequence ID" value="NZ_BJYL01000034.1"/>
</dbReference>
<keyword evidence="6 12" id="KW-1133">Transmembrane helix</keyword>
<dbReference type="InterPro" id="IPR050922">
    <property type="entry name" value="LytR/CpsA/Psr_CW_biosynth"/>
</dbReference>
<comment type="subcellular location">
    <subcellularLocation>
        <location evidence="1">Cell membrane</location>
        <topology evidence="1">Single-pass type II membrane protein</topology>
    </subcellularLocation>
</comment>
<evidence type="ECO:0000256" key="2">
    <source>
        <dbReference type="ARBA" id="ARBA00006068"/>
    </source>
</evidence>
<dbReference type="EMBL" id="BJYL01000034">
    <property type="protein sequence ID" value="GEN84271.1"/>
    <property type="molecule type" value="Genomic_DNA"/>
</dbReference>
<organism evidence="14 15">
    <name type="scientific">Sporosarcina luteola</name>
    <dbReference type="NCBI Taxonomy" id="582850"/>
    <lineage>
        <taxon>Bacteria</taxon>
        <taxon>Bacillati</taxon>
        <taxon>Bacillota</taxon>
        <taxon>Bacilli</taxon>
        <taxon>Bacillales</taxon>
        <taxon>Caryophanaceae</taxon>
        <taxon>Sporosarcina</taxon>
    </lineage>
</organism>
<accession>A0A511ZA11</accession>
<keyword evidence="4 12" id="KW-0812">Transmembrane</keyword>
<proteinExistence type="inferred from homology"/>
<dbReference type="Gene3D" id="3.40.630.190">
    <property type="entry name" value="LCP protein"/>
    <property type="match status" value="1"/>
</dbReference>
<keyword evidence="5" id="KW-0735">Signal-anchor</keyword>
<keyword evidence="3" id="KW-1003">Cell membrane</keyword>
<evidence type="ECO:0000256" key="12">
    <source>
        <dbReference type="SAM" id="Phobius"/>
    </source>
</evidence>
<evidence type="ECO:0000256" key="9">
    <source>
        <dbReference type="ARBA" id="ARBA00023163"/>
    </source>
</evidence>
<sequence>MGRSENRKHKKKKKIGISIGIVLVVLAFGIYYWVDQYNKGLSLSEDGPLKEKNEDYGIFDGPEPQFGEINILLLGSDARKEEDGHSDTLMIANYNQDTKKVKLISIMRDTYVEIPGHRKQKINAAFPIGGPEMVRQTIKENFGLDVHYYAMVDFKGFPKIVDIIAPDGIEVDIPYTMEHGIYMTLKPGVQTLHGDQLLGYVRFRHDYKNDFGRVERQQEVLSKLKDEAVSIHSILSLPKLLGAADAYVDTNLDKMTILSIGKGIMDNKSGKIETLRIPVDGSFTDKRFDYVGEVLDIDLEKNIESLNDFLSDTSEKDVTEAKNEASQ</sequence>
<evidence type="ECO:0000256" key="10">
    <source>
        <dbReference type="ARBA" id="ARBA00037178"/>
    </source>
</evidence>
<evidence type="ECO:0000256" key="11">
    <source>
        <dbReference type="ARBA" id="ARBA00040752"/>
    </source>
</evidence>
<dbReference type="PANTHER" id="PTHR33392">
    <property type="entry name" value="POLYISOPRENYL-TEICHOIC ACID--PEPTIDOGLYCAN TEICHOIC ACID TRANSFERASE TAGU"/>
    <property type="match status" value="1"/>
</dbReference>
<evidence type="ECO:0000313" key="15">
    <source>
        <dbReference type="Proteomes" id="UP000321901"/>
    </source>
</evidence>
<evidence type="ECO:0000313" key="14">
    <source>
        <dbReference type="EMBL" id="GEN84271.1"/>
    </source>
</evidence>
<dbReference type="AlphaFoldDB" id="A0A511ZA11"/>
<dbReference type="Proteomes" id="UP000321901">
    <property type="component" value="Unassembled WGS sequence"/>
</dbReference>
<evidence type="ECO:0000256" key="8">
    <source>
        <dbReference type="ARBA" id="ARBA00023136"/>
    </source>
</evidence>
<gene>
    <name evidence="14" type="ORF">SLU01_25830</name>
</gene>
<dbReference type="InterPro" id="IPR004474">
    <property type="entry name" value="LytR_CpsA_psr"/>
</dbReference>
<dbReference type="Pfam" id="PF03816">
    <property type="entry name" value="LytR_cpsA_psr"/>
    <property type="match status" value="1"/>
</dbReference>
<dbReference type="OrthoDB" id="9782542at2"/>
<protein>
    <recommendedName>
        <fullName evidence="11">Regulatory protein MsrR</fullName>
    </recommendedName>
</protein>
<dbReference type="NCBIfam" id="TIGR00350">
    <property type="entry name" value="lytR_cpsA_psr"/>
    <property type="match status" value="1"/>
</dbReference>
<comment type="function">
    <text evidence="10">Involved in SarA attenuation. Affects resistance to oxacillin and teicoplanin, as well as the synthesis of virulence factors.</text>
</comment>
<evidence type="ECO:0000256" key="6">
    <source>
        <dbReference type="ARBA" id="ARBA00022989"/>
    </source>
</evidence>
<reference evidence="14 15" key="1">
    <citation type="submission" date="2019-07" db="EMBL/GenBank/DDBJ databases">
        <title>Whole genome shotgun sequence of Sporosarcina luteola NBRC 105378.</title>
        <authorList>
            <person name="Hosoyama A."/>
            <person name="Uohara A."/>
            <person name="Ohji S."/>
            <person name="Ichikawa N."/>
        </authorList>
    </citation>
    <scope>NUCLEOTIDE SEQUENCE [LARGE SCALE GENOMIC DNA]</scope>
    <source>
        <strain evidence="14 15">NBRC 105378</strain>
    </source>
</reference>
<evidence type="ECO:0000256" key="7">
    <source>
        <dbReference type="ARBA" id="ARBA00023015"/>
    </source>
</evidence>
<dbReference type="GO" id="GO:0005886">
    <property type="term" value="C:plasma membrane"/>
    <property type="evidence" value="ECO:0007669"/>
    <property type="project" value="UniProtKB-SubCell"/>
</dbReference>